<evidence type="ECO:0000313" key="3">
    <source>
        <dbReference type="Proteomes" id="UP001266305"/>
    </source>
</evidence>
<protein>
    <submittedName>
        <fullName evidence="2">Uncharacterized protein</fullName>
    </submittedName>
</protein>
<feature type="compositionally biased region" description="Basic residues" evidence="1">
    <location>
        <begin position="190"/>
        <end position="201"/>
    </location>
</feature>
<keyword evidence="3" id="KW-1185">Reference proteome</keyword>
<organism evidence="2 3">
    <name type="scientific">Saguinus oedipus</name>
    <name type="common">Cotton-top tamarin</name>
    <name type="synonym">Oedipomidas oedipus</name>
    <dbReference type="NCBI Taxonomy" id="9490"/>
    <lineage>
        <taxon>Eukaryota</taxon>
        <taxon>Metazoa</taxon>
        <taxon>Chordata</taxon>
        <taxon>Craniata</taxon>
        <taxon>Vertebrata</taxon>
        <taxon>Euteleostomi</taxon>
        <taxon>Mammalia</taxon>
        <taxon>Eutheria</taxon>
        <taxon>Euarchontoglires</taxon>
        <taxon>Primates</taxon>
        <taxon>Haplorrhini</taxon>
        <taxon>Platyrrhini</taxon>
        <taxon>Cebidae</taxon>
        <taxon>Callitrichinae</taxon>
        <taxon>Saguinus</taxon>
    </lineage>
</organism>
<name>A0ABQ9VUV5_SAGOE</name>
<proteinExistence type="predicted"/>
<feature type="region of interest" description="Disordered" evidence="1">
    <location>
        <begin position="33"/>
        <end position="130"/>
    </location>
</feature>
<feature type="region of interest" description="Disordered" evidence="1">
    <location>
        <begin position="182"/>
        <end position="303"/>
    </location>
</feature>
<feature type="compositionally biased region" description="Low complexity" evidence="1">
    <location>
        <begin position="70"/>
        <end position="82"/>
    </location>
</feature>
<feature type="compositionally biased region" description="Basic and acidic residues" evidence="1">
    <location>
        <begin position="52"/>
        <end position="67"/>
    </location>
</feature>
<evidence type="ECO:0000313" key="2">
    <source>
        <dbReference type="EMBL" id="KAK2112629.1"/>
    </source>
</evidence>
<dbReference type="Proteomes" id="UP001266305">
    <property type="component" value="Unassembled WGS sequence"/>
</dbReference>
<gene>
    <name evidence="2" type="ORF">P7K49_012376</name>
</gene>
<sequence>MGWNPALGRNQAPRETAFAQVSGRAFWWLATAPPGEWKGATPPETHPQSRAFGREAGKVTKAGEKGRGGTPRLLLPRLLLPPLSLPLPAPSPSSPRPRGLGTSSAACRGPRASETGPTPQAAGGCSFDGPNTHPRSWCPAKTGRRQAPRAFFARVASAPAAQVPRTSAPQWRAPFEKHGVFRYEDENNRGHRTVPKRKKKLPGISGPDFRAAGGGRRAGFQPARIPPGSPRRPRRPNNDTQPADTGRLWGEQRDRSPWAPARSAGRHWARGPCAPRARAPRRPGVDATGHAGRRGRGGLPLPNLYLL</sequence>
<comment type="caution">
    <text evidence="2">The sequence shown here is derived from an EMBL/GenBank/DDBJ whole genome shotgun (WGS) entry which is preliminary data.</text>
</comment>
<evidence type="ECO:0000256" key="1">
    <source>
        <dbReference type="SAM" id="MobiDB-lite"/>
    </source>
</evidence>
<feature type="compositionally biased region" description="Pro residues" evidence="1">
    <location>
        <begin position="83"/>
        <end position="95"/>
    </location>
</feature>
<reference evidence="2 3" key="1">
    <citation type="submission" date="2023-05" db="EMBL/GenBank/DDBJ databases">
        <title>B98-5 Cell Line De Novo Hybrid Assembly: An Optical Mapping Approach.</title>
        <authorList>
            <person name="Kananen K."/>
            <person name="Auerbach J.A."/>
            <person name="Kautto E."/>
            <person name="Blachly J.S."/>
        </authorList>
    </citation>
    <scope>NUCLEOTIDE SEQUENCE [LARGE SCALE GENOMIC DNA]</scope>
    <source>
        <strain evidence="2">B95-8</strain>
        <tissue evidence="2">Cell line</tissue>
    </source>
</reference>
<accession>A0ABQ9VUV5</accession>
<dbReference type="EMBL" id="JASSZA010000005">
    <property type="protein sequence ID" value="KAK2112629.1"/>
    <property type="molecule type" value="Genomic_DNA"/>
</dbReference>